<evidence type="ECO:0000313" key="14">
    <source>
        <dbReference type="Proteomes" id="UP000059672"/>
    </source>
</evidence>
<dbReference type="EMBL" id="CP013355">
    <property type="protein sequence ID" value="AMC11916.1"/>
    <property type="molecule type" value="Genomic_DNA"/>
</dbReference>
<dbReference type="Gene3D" id="3.60.20.10">
    <property type="entry name" value="Glutamine Phosphoribosylpyrophosphate, subunit 1, domain 1"/>
    <property type="match status" value="1"/>
</dbReference>
<dbReference type="RefSeq" id="WP_068210626.1">
    <property type="nucleotide sequence ID" value="NZ_CP013355.1"/>
</dbReference>
<dbReference type="InterPro" id="IPR050795">
    <property type="entry name" value="Asn_Synthetase"/>
</dbReference>
<evidence type="ECO:0000256" key="2">
    <source>
        <dbReference type="ARBA" id="ARBA00022598"/>
    </source>
</evidence>
<dbReference type="KEGG" id="lut:Lupro_11850"/>
<evidence type="ECO:0000256" key="4">
    <source>
        <dbReference type="ARBA" id="ARBA00022741"/>
    </source>
</evidence>
<reference evidence="14" key="1">
    <citation type="submission" date="2015-12" db="EMBL/GenBank/DDBJ databases">
        <title>Complete genome sequence of Lutibacter profundus strain LP1.</title>
        <authorList>
            <person name="Wissuwa J."/>
            <person name="Le Moine Bauer S."/>
            <person name="Stokke R."/>
            <person name="Dahle H."/>
            <person name="Steen I.H."/>
        </authorList>
    </citation>
    <scope>NUCLEOTIDE SEQUENCE [LARGE SCALE GENOMIC DNA]</scope>
    <source>
        <strain evidence="14">LP1</strain>
    </source>
</reference>
<evidence type="ECO:0000256" key="10">
    <source>
        <dbReference type="PIRSR" id="PIRSR001589-2"/>
    </source>
</evidence>
<comment type="pathway">
    <text evidence="7">Amino-acid biosynthesis.</text>
</comment>
<dbReference type="Proteomes" id="UP000059672">
    <property type="component" value="Chromosome"/>
</dbReference>
<name>A0A0X8G8F2_9FLAO</name>
<organism evidence="13 14">
    <name type="scientific">Lutibacter profundi</name>
    <dbReference type="NCBI Taxonomy" id="1622118"/>
    <lineage>
        <taxon>Bacteria</taxon>
        <taxon>Pseudomonadati</taxon>
        <taxon>Bacteroidota</taxon>
        <taxon>Flavobacteriia</taxon>
        <taxon>Flavobacteriales</taxon>
        <taxon>Flavobacteriaceae</taxon>
        <taxon>Lutibacter</taxon>
    </lineage>
</organism>
<feature type="active site" description="For GATase activity" evidence="9">
    <location>
        <position position="2"/>
    </location>
</feature>
<dbReference type="GO" id="GO:0005524">
    <property type="term" value="F:ATP binding"/>
    <property type="evidence" value="ECO:0007669"/>
    <property type="project" value="UniProtKB-KW"/>
</dbReference>
<dbReference type="GO" id="GO:0004066">
    <property type="term" value="F:asparagine synthase (glutamine-hydrolyzing) activity"/>
    <property type="evidence" value="ECO:0007669"/>
    <property type="project" value="UniProtKB-EC"/>
</dbReference>
<dbReference type="Pfam" id="PF00733">
    <property type="entry name" value="Asn_synthase"/>
    <property type="match status" value="2"/>
</dbReference>
<keyword evidence="6 9" id="KW-0061">Asparagine biosynthesis</keyword>
<dbReference type="InterPro" id="IPR001962">
    <property type="entry name" value="Asn_synthase"/>
</dbReference>
<evidence type="ECO:0000256" key="8">
    <source>
        <dbReference type="ARBA" id="ARBA00048741"/>
    </source>
</evidence>
<dbReference type="STRING" id="1622118.Lupro_11850"/>
<dbReference type="InterPro" id="IPR029055">
    <property type="entry name" value="Ntn_hydrolases_N"/>
</dbReference>
<keyword evidence="4 10" id="KW-0547">Nucleotide-binding</keyword>
<dbReference type="PROSITE" id="PS51278">
    <property type="entry name" value="GATASE_TYPE_2"/>
    <property type="match status" value="1"/>
</dbReference>
<feature type="site" description="Important for beta-aspartyl-AMP intermediate formation" evidence="11">
    <location>
        <position position="320"/>
    </location>
</feature>
<accession>A0A0X8G8F2</accession>
<dbReference type="PATRIC" id="fig|1622118.3.peg.2440"/>
<evidence type="ECO:0000313" key="13">
    <source>
        <dbReference type="EMBL" id="AMC11916.1"/>
    </source>
</evidence>
<dbReference type="AlphaFoldDB" id="A0A0X8G8F2"/>
<keyword evidence="5 10" id="KW-0067">ATP-binding</keyword>
<evidence type="ECO:0000256" key="5">
    <source>
        <dbReference type="ARBA" id="ARBA00022840"/>
    </source>
</evidence>
<dbReference type="InterPro" id="IPR014729">
    <property type="entry name" value="Rossmann-like_a/b/a_fold"/>
</dbReference>
<dbReference type="InterPro" id="IPR006426">
    <property type="entry name" value="Asn_synth_AEB"/>
</dbReference>
<dbReference type="Pfam" id="PF13537">
    <property type="entry name" value="GATase_7"/>
    <property type="match status" value="1"/>
</dbReference>
<keyword evidence="9" id="KW-0315">Glutamine amidotransferase</keyword>
<dbReference type="GO" id="GO:0005829">
    <property type="term" value="C:cytosol"/>
    <property type="evidence" value="ECO:0007669"/>
    <property type="project" value="TreeGrafter"/>
</dbReference>
<dbReference type="SUPFAM" id="SSF56235">
    <property type="entry name" value="N-terminal nucleophile aminohydrolases (Ntn hydrolases)"/>
    <property type="match status" value="1"/>
</dbReference>
<protein>
    <recommendedName>
        <fullName evidence="1">asparagine synthase (glutamine-hydrolyzing)</fullName>
        <ecNumber evidence="1">6.3.5.4</ecNumber>
    </recommendedName>
</protein>
<evidence type="ECO:0000256" key="9">
    <source>
        <dbReference type="PIRSR" id="PIRSR001589-1"/>
    </source>
</evidence>
<evidence type="ECO:0000256" key="1">
    <source>
        <dbReference type="ARBA" id="ARBA00012737"/>
    </source>
</evidence>
<evidence type="ECO:0000259" key="12">
    <source>
        <dbReference type="PROSITE" id="PS51278"/>
    </source>
</evidence>
<dbReference type="CDD" id="cd01991">
    <property type="entry name" value="Asn_synthase_B_C"/>
    <property type="match status" value="1"/>
</dbReference>
<proteinExistence type="predicted"/>
<evidence type="ECO:0000256" key="7">
    <source>
        <dbReference type="ARBA" id="ARBA00029440"/>
    </source>
</evidence>
<dbReference type="PANTHER" id="PTHR11772">
    <property type="entry name" value="ASPARAGINE SYNTHETASE"/>
    <property type="match status" value="1"/>
</dbReference>
<dbReference type="EC" id="6.3.5.4" evidence="1"/>
<dbReference type="PIRSF" id="PIRSF001589">
    <property type="entry name" value="Asn_synthetase_glu-h"/>
    <property type="match status" value="1"/>
</dbReference>
<dbReference type="GO" id="GO:0006529">
    <property type="term" value="P:asparagine biosynthetic process"/>
    <property type="evidence" value="ECO:0007669"/>
    <property type="project" value="UniProtKB-KW"/>
</dbReference>
<keyword evidence="2" id="KW-0436">Ligase</keyword>
<dbReference type="SUPFAM" id="SSF52402">
    <property type="entry name" value="Adenine nucleotide alpha hydrolases-like"/>
    <property type="match status" value="1"/>
</dbReference>
<comment type="catalytic activity">
    <reaction evidence="8">
        <text>L-aspartate + L-glutamine + ATP + H2O = L-asparagine + L-glutamate + AMP + diphosphate + H(+)</text>
        <dbReference type="Rhea" id="RHEA:12228"/>
        <dbReference type="ChEBI" id="CHEBI:15377"/>
        <dbReference type="ChEBI" id="CHEBI:15378"/>
        <dbReference type="ChEBI" id="CHEBI:29985"/>
        <dbReference type="ChEBI" id="CHEBI:29991"/>
        <dbReference type="ChEBI" id="CHEBI:30616"/>
        <dbReference type="ChEBI" id="CHEBI:33019"/>
        <dbReference type="ChEBI" id="CHEBI:58048"/>
        <dbReference type="ChEBI" id="CHEBI:58359"/>
        <dbReference type="ChEBI" id="CHEBI:456215"/>
        <dbReference type="EC" id="6.3.5.4"/>
    </reaction>
</comment>
<dbReference type="InterPro" id="IPR017932">
    <property type="entry name" value="GATase_2_dom"/>
</dbReference>
<reference evidence="13 14" key="2">
    <citation type="journal article" date="2016" name="Int. J. Syst. Evol. Microbiol.">
        <title>Lutibacter profundi sp. nov., isolated from a deep-sea hydrothermal system on the Arctic Mid-Ocean Ridge and emended description of the genus Lutibacter.</title>
        <authorList>
            <person name="Le Moine Bauer S."/>
            <person name="Roalkvam I."/>
            <person name="Steen I.H."/>
            <person name="Dahle H."/>
        </authorList>
    </citation>
    <scope>NUCLEOTIDE SEQUENCE [LARGE SCALE GENOMIC DNA]</scope>
    <source>
        <strain evidence="13 14">LP1</strain>
    </source>
</reference>
<feature type="domain" description="Glutamine amidotransferase type-2" evidence="12">
    <location>
        <begin position="2"/>
        <end position="183"/>
    </location>
</feature>
<gene>
    <name evidence="13" type="ORF">Lupro_11850</name>
</gene>
<dbReference type="PANTHER" id="PTHR11772:SF2">
    <property type="entry name" value="ASPARAGINE SYNTHETASE [GLUTAMINE-HYDROLYZING]"/>
    <property type="match status" value="1"/>
</dbReference>
<keyword evidence="3 9" id="KW-0028">Amino-acid biosynthesis</keyword>
<feature type="binding site" evidence="10">
    <location>
        <begin position="318"/>
        <end position="319"/>
    </location>
    <ligand>
        <name>ATP</name>
        <dbReference type="ChEBI" id="CHEBI:30616"/>
    </ligand>
</feature>
<evidence type="ECO:0000256" key="3">
    <source>
        <dbReference type="ARBA" id="ARBA00022605"/>
    </source>
</evidence>
<keyword evidence="14" id="KW-1185">Reference proteome</keyword>
<feature type="binding site" evidence="10">
    <location>
        <position position="91"/>
    </location>
    <ligand>
        <name>L-glutamine</name>
        <dbReference type="ChEBI" id="CHEBI:58359"/>
    </ligand>
</feature>
<evidence type="ECO:0000256" key="6">
    <source>
        <dbReference type="ARBA" id="ARBA00022888"/>
    </source>
</evidence>
<sequence length="475" mass="54042">MCGIVAVIGKHTKTDCSDALARIKHRGTDGSKIYNSKNISLGFNRLAINDNTKNGMQPFEFEYLVGAFNGEIFNSSELAEEYGIALHSKSDIEIILPLYNVIGAKIIDVLDGFYSGIIYNNKTKQLFTIRDYIGKKPLFYGNTTKIKFVCSELKSFDRIQSFEFVPKGFSEIVNSTIVSVKKHSFPVIEKSVLKRSIIESTIKRIPLNSEKVGVFLSGGLDSSILASIISKHTANAIYYTLGNKENEDINFVKQLVKYLKIESQIKHIPLPKKEEIGKLIEQVVYHTESYNPSIVSNGLATYLLSKLAKNDELKVVISGEGADELFCGYKISKNITETREKSDVLIENLHYTELRRLDLSSMANTIEIRCPFLDKEVYSISKDLPLQDLKDKQILRSIFNADLPKEIIERTKTSFDVGSGIRKLVVEYLTKDNKTERETLKEIWNKYFNENRSNGYYYEYPVFEKSITKRSISHK</sequence>
<dbReference type="OrthoDB" id="9763290at2"/>
<evidence type="ECO:0000256" key="11">
    <source>
        <dbReference type="PIRSR" id="PIRSR001589-3"/>
    </source>
</evidence>
<dbReference type="Gene3D" id="3.40.50.620">
    <property type="entry name" value="HUPs"/>
    <property type="match status" value="1"/>
</dbReference>